<dbReference type="RefSeq" id="WP_129988044.1">
    <property type="nucleotide sequence ID" value="NZ_SDPU01000025.1"/>
</dbReference>
<dbReference type="OrthoDB" id="3787531at2"/>
<gene>
    <name evidence="3" type="ORF">ETU37_14420</name>
</gene>
<reference evidence="3 4" key="1">
    <citation type="submission" date="2019-01" db="EMBL/GenBank/DDBJ databases">
        <title>Nocardioides guangzhouensis sp. nov., an actinobacterium isolated from soil.</title>
        <authorList>
            <person name="Fu Y."/>
            <person name="Cai Y."/>
            <person name="Lin Z."/>
            <person name="Chen P."/>
        </authorList>
    </citation>
    <scope>NUCLEOTIDE SEQUENCE [LARGE SCALE GENOMIC DNA]</scope>
    <source>
        <strain evidence="3 4">NBRC 105384</strain>
    </source>
</reference>
<evidence type="ECO:0000313" key="3">
    <source>
        <dbReference type="EMBL" id="RYU11226.1"/>
    </source>
</evidence>
<evidence type="ECO:0000256" key="2">
    <source>
        <dbReference type="SAM" id="Phobius"/>
    </source>
</evidence>
<protein>
    <submittedName>
        <fullName evidence="3">Uncharacterized protein</fullName>
    </submittedName>
</protein>
<comment type="caution">
    <text evidence="3">The sequence shown here is derived from an EMBL/GenBank/DDBJ whole genome shotgun (WGS) entry which is preliminary data.</text>
</comment>
<keyword evidence="2" id="KW-0472">Membrane</keyword>
<keyword evidence="2" id="KW-0812">Transmembrane</keyword>
<feature type="coiled-coil region" evidence="1">
    <location>
        <begin position="27"/>
        <end position="61"/>
    </location>
</feature>
<keyword evidence="2" id="KW-1133">Transmembrane helix</keyword>
<proteinExistence type="predicted"/>
<evidence type="ECO:0000313" key="4">
    <source>
        <dbReference type="Proteomes" id="UP000291189"/>
    </source>
</evidence>
<name>A0A4V1Z1K5_9ACTN</name>
<sequence>MDSGLGWLLAVGASALVVALLAGVAVALSARRARARLEDQLAASREELATVQKRLDGLARRLDPAPPRATPQEFVITTAGLPDTRREQAAPPAVPDRQLTTREFVSVALGESLVTIASFGYGVRRALSPENRNRIAFEMRREVRRARKQRKADLKEAKRRLRAEAFVTDTAEDAA</sequence>
<dbReference type="Proteomes" id="UP000291189">
    <property type="component" value="Unassembled WGS sequence"/>
</dbReference>
<dbReference type="AlphaFoldDB" id="A0A4V1Z1K5"/>
<organism evidence="3 4">
    <name type="scientific">Nocardioides iriomotensis</name>
    <dbReference type="NCBI Taxonomy" id="715784"/>
    <lineage>
        <taxon>Bacteria</taxon>
        <taxon>Bacillati</taxon>
        <taxon>Actinomycetota</taxon>
        <taxon>Actinomycetes</taxon>
        <taxon>Propionibacteriales</taxon>
        <taxon>Nocardioidaceae</taxon>
        <taxon>Nocardioides</taxon>
    </lineage>
</organism>
<evidence type="ECO:0000256" key="1">
    <source>
        <dbReference type="SAM" id="Coils"/>
    </source>
</evidence>
<keyword evidence="1" id="KW-0175">Coiled coil</keyword>
<feature type="transmembrane region" description="Helical" evidence="2">
    <location>
        <begin position="6"/>
        <end position="28"/>
    </location>
</feature>
<keyword evidence="4" id="KW-1185">Reference proteome</keyword>
<dbReference type="EMBL" id="SDPU01000025">
    <property type="protein sequence ID" value="RYU11226.1"/>
    <property type="molecule type" value="Genomic_DNA"/>
</dbReference>
<accession>A0A4V1Z1K5</accession>